<protein>
    <submittedName>
        <fullName evidence="1 2">Uncharacterized protein</fullName>
    </submittedName>
</protein>
<organism evidence="1 3">
    <name type="scientific">Medicago truncatula</name>
    <name type="common">Barrel medic</name>
    <name type="synonym">Medicago tribuloides</name>
    <dbReference type="NCBI Taxonomy" id="3880"/>
    <lineage>
        <taxon>Eukaryota</taxon>
        <taxon>Viridiplantae</taxon>
        <taxon>Streptophyta</taxon>
        <taxon>Embryophyta</taxon>
        <taxon>Tracheophyta</taxon>
        <taxon>Spermatophyta</taxon>
        <taxon>Magnoliopsida</taxon>
        <taxon>eudicotyledons</taxon>
        <taxon>Gunneridae</taxon>
        <taxon>Pentapetalae</taxon>
        <taxon>rosids</taxon>
        <taxon>fabids</taxon>
        <taxon>Fabales</taxon>
        <taxon>Fabaceae</taxon>
        <taxon>Papilionoideae</taxon>
        <taxon>50 kb inversion clade</taxon>
        <taxon>NPAAA clade</taxon>
        <taxon>Hologalegina</taxon>
        <taxon>IRL clade</taxon>
        <taxon>Trifolieae</taxon>
        <taxon>Medicago</taxon>
    </lineage>
</organism>
<sequence length="112" mass="12908">MNGKPVLLALKSFLLSTTDCADRLLLFLLTTIHLIFNYKISKFMEYLELIRLGHYAVPVNGILITELLSVLFKSSPFLYATSFHFSNWFDFHWSSYGQEMAELQGSSFIFVV</sequence>
<dbReference type="HOGENOM" id="CLU_2149582_0_0_1"/>
<name>G7JDN6_MEDTR</name>
<reference evidence="2" key="3">
    <citation type="submission" date="2015-04" db="UniProtKB">
        <authorList>
            <consortium name="EnsemblPlants"/>
        </authorList>
    </citation>
    <scope>IDENTIFICATION</scope>
    <source>
        <strain evidence="2">cv. Jemalong A17</strain>
    </source>
</reference>
<evidence type="ECO:0000313" key="2">
    <source>
        <dbReference type="EnsemblPlants" id="AES88972"/>
    </source>
</evidence>
<proteinExistence type="predicted"/>
<gene>
    <name evidence="1" type="ordered locus">MTR_4g065600</name>
</gene>
<dbReference type="PaxDb" id="3880-AES88972"/>
<dbReference type="EMBL" id="CM001220">
    <property type="protein sequence ID" value="AES88972.1"/>
    <property type="molecule type" value="Genomic_DNA"/>
</dbReference>
<dbReference type="Proteomes" id="UP000002051">
    <property type="component" value="Chromosome 4"/>
</dbReference>
<keyword evidence="3" id="KW-1185">Reference proteome</keyword>
<evidence type="ECO:0000313" key="1">
    <source>
        <dbReference type="EMBL" id="AES88972.1"/>
    </source>
</evidence>
<reference evidence="1 3" key="1">
    <citation type="journal article" date="2011" name="Nature">
        <title>The Medicago genome provides insight into the evolution of rhizobial symbioses.</title>
        <authorList>
            <person name="Young N.D."/>
            <person name="Debelle F."/>
            <person name="Oldroyd G.E."/>
            <person name="Geurts R."/>
            <person name="Cannon S.B."/>
            <person name="Udvardi M.K."/>
            <person name="Benedito V.A."/>
            <person name="Mayer K.F."/>
            <person name="Gouzy J."/>
            <person name="Schoof H."/>
            <person name="Van de Peer Y."/>
            <person name="Proost S."/>
            <person name="Cook D.R."/>
            <person name="Meyers B.C."/>
            <person name="Spannagl M."/>
            <person name="Cheung F."/>
            <person name="De Mita S."/>
            <person name="Krishnakumar V."/>
            <person name="Gundlach H."/>
            <person name="Zhou S."/>
            <person name="Mudge J."/>
            <person name="Bharti A.K."/>
            <person name="Murray J.D."/>
            <person name="Naoumkina M.A."/>
            <person name="Rosen B."/>
            <person name="Silverstein K.A."/>
            <person name="Tang H."/>
            <person name="Rombauts S."/>
            <person name="Zhao P.X."/>
            <person name="Zhou P."/>
            <person name="Barbe V."/>
            <person name="Bardou P."/>
            <person name="Bechner M."/>
            <person name="Bellec A."/>
            <person name="Berger A."/>
            <person name="Berges H."/>
            <person name="Bidwell S."/>
            <person name="Bisseling T."/>
            <person name="Choisne N."/>
            <person name="Couloux A."/>
            <person name="Denny R."/>
            <person name="Deshpande S."/>
            <person name="Dai X."/>
            <person name="Doyle J.J."/>
            <person name="Dudez A.M."/>
            <person name="Farmer A.D."/>
            <person name="Fouteau S."/>
            <person name="Franken C."/>
            <person name="Gibelin C."/>
            <person name="Gish J."/>
            <person name="Goldstein S."/>
            <person name="Gonzalez A.J."/>
            <person name="Green P.J."/>
            <person name="Hallab A."/>
            <person name="Hartog M."/>
            <person name="Hua A."/>
            <person name="Humphray S.J."/>
            <person name="Jeong D.H."/>
            <person name="Jing Y."/>
            <person name="Jocker A."/>
            <person name="Kenton S.M."/>
            <person name="Kim D.J."/>
            <person name="Klee K."/>
            <person name="Lai H."/>
            <person name="Lang C."/>
            <person name="Lin S."/>
            <person name="Macmil S.L."/>
            <person name="Magdelenat G."/>
            <person name="Matthews L."/>
            <person name="McCorrison J."/>
            <person name="Monaghan E.L."/>
            <person name="Mun J.H."/>
            <person name="Najar F.Z."/>
            <person name="Nicholson C."/>
            <person name="Noirot C."/>
            <person name="O'Bleness M."/>
            <person name="Paule C.R."/>
            <person name="Poulain J."/>
            <person name="Prion F."/>
            <person name="Qin B."/>
            <person name="Qu C."/>
            <person name="Retzel E.F."/>
            <person name="Riddle C."/>
            <person name="Sallet E."/>
            <person name="Samain S."/>
            <person name="Samson N."/>
            <person name="Sanders I."/>
            <person name="Saurat O."/>
            <person name="Scarpelli C."/>
            <person name="Schiex T."/>
            <person name="Segurens B."/>
            <person name="Severin A.J."/>
            <person name="Sherrier D.J."/>
            <person name="Shi R."/>
            <person name="Sims S."/>
            <person name="Singer S.R."/>
            <person name="Sinharoy S."/>
            <person name="Sterck L."/>
            <person name="Viollet A."/>
            <person name="Wang B.B."/>
            <person name="Wang K."/>
            <person name="Wang M."/>
            <person name="Wang X."/>
            <person name="Warfsmann J."/>
            <person name="Weissenbach J."/>
            <person name="White D.D."/>
            <person name="White J.D."/>
            <person name="Wiley G.B."/>
            <person name="Wincker P."/>
            <person name="Xing Y."/>
            <person name="Yang L."/>
            <person name="Yao Z."/>
            <person name="Ying F."/>
            <person name="Zhai J."/>
            <person name="Zhou L."/>
            <person name="Zuber A."/>
            <person name="Denarie J."/>
            <person name="Dixon R.A."/>
            <person name="May G.D."/>
            <person name="Schwartz D.C."/>
            <person name="Rogers J."/>
            <person name="Quetier F."/>
            <person name="Town C.D."/>
            <person name="Roe B.A."/>
        </authorList>
    </citation>
    <scope>NUCLEOTIDE SEQUENCE [LARGE SCALE GENOMIC DNA]</scope>
    <source>
        <strain evidence="1">A17</strain>
        <strain evidence="2 3">cv. Jemalong A17</strain>
    </source>
</reference>
<dbReference type="EnsemblPlants" id="AES88972">
    <property type="protein sequence ID" value="AES88972"/>
    <property type="gene ID" value="MTR_4g065600"/>
</dbReference>
<accession>G7JDN6</accession>
<evidence type="ECO:0000313" key="3">
    <source>
        <dbReference type="Proteomes" id="UP000002051"/>
    </source>
</evidence>
<dbReference type="AlphaFoldDB" id="G7JDN6"/>
<reference evidence="1 3" key="2">
    <citation type="journal article" date="2014" name="BMC Genomics">
        <title>An improved genome release (version Mt4.0) for the model legume Medicago truncatula.</title>
        <authorList>
            <person name="Tang H."/>
            <person name="Krishnakumar V."/>
            <person name="Bidwell S."/>
            <person name="Rosen B."/>
            <person name="Chan A."/>
            <person name="Zhou S."/>
            <person name="Gentzbittel L."/>
            <person name="Childs K.L."/>
            <person name="Yandell M."/>
            <person name="Gundlach H."/>
            <person name="Mayer K.F."/>
            <person name="Schwartz D.C."/>
            <person name="Town C.D."/>
        </authorList>
    </citation>
    <scope>GENOME REANNOTATION</scope>
    <source>
        <strain evidence="2 3">cv. Jemalong A17</strain>
    </source>
</reference>